<evidence type="ECO:0000313" key="3">
    <source>
        <dbReference type="Proteomes" id="UP000578819"/>
    </source>
</evidence>
<dbReference type="InterPro" id="IPR005302">
    <property type="entry name" value="MoCF_Sase_C"/>
</dbReference>
<protein>
    <recommendedName>
        <fullName evidence="1">MOSC domain-containing protein</fullName>
    </recommendedName>
</protein>
<proteinExistence type="predicted"/>
<dbReference type="Proteomes" id="UP000578819">
    <property type="component" value="Unassembled WGS sequence"/>
</dbReference>
<dbReference type="PROSITE" id="PS51340">
    <property type="entry name" value="MOSC"/>
    <property type="match status" value="1"/>
</dbReference>
<name>A0A7W7SN28_9ACTN</name>
<dbReference type="AlphaFoldDB" id="A0A7W7SN28"/>
<dbReference type="RefSeq" id="WP_184533984.1">
    <property type="nucleotide sequence ID" value="NZ_JACHJW010000001.1"/>
</dbReference>
<dbReference type="PANTHER" id="PTHR14237:SF19">
    <property type="entry name" value="MITOCHONDRIAL AMIDOXIME REDUCING COMPONENT 1"/>
    <property type="match status" value="1"/>
</dbReference>
<dbReference type="GO" id="GO:0003824">
    <property type="term" value="F:catalytic activity"/>
    <property type="evidence" value="ECO:0007669"/>
    <property type="project" value="InterPro"/>
</dbReference>
<dbReference type="GO" id="GO:0030170">
    <property type="term" value="F:pyridoxal phosphate binding"/>
    <property type="evidence" value="ECO:0007669"/>
    <property type="project" value="InterPro"/>
</dbReference>
<organism evidence="2 3">
    <name type="scientific">Micromonospora polyrhachis</name>
    <dbReference type="NCBI Taxonomy" id="1282883"/>
    <lineage>
        <taxon>Bacteria</taxon>
        <taxon>Bacillati</taxon>
        <taxon>Actinomycetota</taxon>
        <taxon>Actinomycetes</taxon>
        <taxon>Micromonosporales</taxon>
        <taxon>Micromonosporaceae</taxon>
        <taxon>Micromonospora</taxon>
    </lineage>
</organism>
<evidence type="ECO:0000259" key="1">
    <source>
        <dbReference type="PROSITE" id="PS51340"/>
    </source>
</evidence>
<dbReference type="SUPFAM" id="SSF50800">
    <property type="entry name" value="PK beta-barrel domain-like"/>
    <property type="match status" value="1"/>
</dbReference>
<dbReference type="GO" id="GO:0030151">
    <property type="term" value="F:molybdenum ion binding"/>
    <property type="evidence" value="ECO:0007669"/>
    <property type="project" value="InterPro"/>
</dbReference>
<reference evidence="2 3" key="1">
    <citation type="submission" date="2020-08" db="EMBL/GenBank/DDBJ databases">
        <title>Sequencing the genomes of 1000 actinobacteria strains.</title>
        <authorList>
            <person name="Klenk H.-P."/>
        </authorList>
    </citation>
    <scope>NUCLEOTIDE SEQUENCE [LARGE SCALE GENOMIC DNA]</scope>
    <source>
        <strain evidence="2 3">DSM 45886</strain>
    </source>
</reference>
<evidence type="ECO:0000313" key="2">
    <source>
        <dbReference type="EMBL" id="MBB4957790.1"/>
    </source>
</evidence>
<dbReference type="Pfam" id="PF03476">
    <property type="entry name" value="MOSC_N"/>
    <property type="match status" value="1"/>
</dbReference>
<feature type="domain" description="MOSC" evidence="1">
    <location>
        <begin position="118"/>
        <end position="296"/>
    </location>
</feature>
<gene>
    <name evidence="2" type="ORF">FHR38_001523</name>
</gene>
<dbReference type="EMBL" id="JACHJW010000001">
    <property type="protein sequence ID" value="MBB4957790.1"/>
    <property type="molecule type" value="Genomic_DNA"/>
</dbReference>
<accession>A0A7W7SN28</accession>
<dbReference type="Pfam" id="PF03473">
    <property type="entry name" value="MOSC"/>
    <property type="match status" value="1"/>
</dbReference>
<dbReference type="InterPro" id="IPR011037">
    <property type="entry name" value="Pyrv_Knase-like_insert_dom_sf"/>
</dbReference>
<dbReference type="PANTHER" id="PTHR14237">
    <property type="entry name" value="MOLYBDOPTERIN COFACTOR SULFURASE MOSC"/>
    <property type="match status" value="1"/>
</dbReference>
<comment type="caution">
    <text evidence="2">The sequence shown here is derived from an EMBL/GenBank/DDBJ whole genome shotgun (WGS) entry which is preliminary data.</text>
</comment>
<dbReference type="SUPFAM" id="SSF141673">
    <property type="entry name" value="MOSC N-terminal domain-like"/>
    <property type="match status" value="1"/>
</dbReference>
<keyword evidence="3" id="KW-1185">Reference proteome</keyword>
<dbReference type="InterPro" id="IPR005303">
    <property type="entry name" value="MOCOS_middle"/>
</dbReference>
<sequence length="297" mass="32798">MRLASIHTYPIKGCHRLDHDDARVQPWGLAGDRRWMILDEAGVGVTQREIARLTALRPQLRPGGLELRASGFPTVKLSDPADGEPIEVRVFQSTKPVPARLAGAMADEWLGELLGRKVRLVWLGDPTVRQVNPKYGEPGDRVSFADGYPLLLTNAASLDVLNGWIQESGSREGPLPMTRFRPNLVVSDAEPWAEDGWLGRQLQIGTVVFRAVKPSDRCVVTTTDQENGERGREPLRTLARHRNVDQKLLFGLNLIPQRAATPDSHPVDDADSRTDPGFHRIDDLGLLTVGDPVAVLD</sequence>